<proteinExistence type="predicted"/>
<keyword evidence="3" id="KW-1185">Reference proteome</keyword>
<name>G6FWW2_9CYAN</name>
<sequence length="89" mass="10016">MANSKQRAAIAFFAPLLRMSHHLLPILDALTESEQMRVQSLDLPCVLPLNIQANNLYVEQLTTILVIHLLVVSGWWLMVVETCHGTSLH</sequence>
<keyword evidence="1" id="KW-1133">Transmembrane helix</keyword>
<accession>G6FWW2</accession>
<evidence type="ECO:0000313" key="2">
    <source>
        <dbReference type="EMBL" id="EHC11127.1"/>
    </source>
</evidence>
<evidence type="ECO:0000256" key="1">
    <source>
        <dbReference type="SAM" id="Phobius"/>
    </source>
</evidence>
<feature type="transmembrane region" description="Helical" evidence="1">
    <location>
        <begin position="61"/>
        <end position="80"/>
    </location>
</feature>
<organism evidence="2 3">
    <name type="scientific">Fischerella thermalis JSC-11</name>
    <dbReference type="NCBI Taxonomy" id="741277"/>
    <lineage>
        <taxon>Bacteria</taxon>
        <taxon>Bacillati</taxon>
        <taxon>Cyanobacteriota</taxon>
        <taxon>Cyanophyceae</taxon>
        <taxon>Nostocales</taxon>
        <taxon>Hapalosiphonaceae</taxon>
        <taxon>Fischerella</taxon>
    </lineage>
</organism>
<reference evidence="2 3" key="1">
    <citation type="submission" date="2011-09" db="EMBL/GenBank/DDBJ databases">
        <title>The draft genome of Fischerella sp. JSC-11.</title>
        <authorList>
            <consortium name="US DOE Joint Genome Institute (JGI-PGF)"/>
            <person name="Lucas S."/>
            <person name="Han J."/>
            <person name="Lapidus A."/>
            <person name="Cheng J.-F."/>
            <person name="Goodwin L."/>
            <person name="Pitluck S."/>
            <person name="Peters L."/>
            <person name="Land M.L."/>
            <person name="Hauser L."/>
            <person name="Sarkisova S."/>
            <person name="Bryant D.A."/>
            <person name="Brown I."/>
            <person name="Woyke T.J."/>
        </authorList>
    </citation>
    <scope>NUCLEOTIDE SEQUENCE [LARGE SCALE GENOMIC DNA]</scope>
    <source>
        <strain evidence="2 3">JSC-11</strain>
    </source>
</reference>
<evidence type="ECO:0000313" key="3">
    <source>
        <dbReference type="Proteomes" id="UP000004344"/>
    </source>
</evidence>
<keyword evidence="1" id="KW-0812">Transmembrane</keyword>
<comment type="caution">
    <text evidence="2">The sequence shown here is derived from an EMBL/GenBank/DDBJ whole genome shotgun (WGS) entry which is preliminary data.</text>
</comment>
<dbReference type="AlphaFoldDB" id="G6FWW2"/>
<dbReference type="Proteomes" id="UP000004344">
    <property type="component" value="Unassembled WGS sequence"/>
</dbReference>
<protein>
    <submittedName>
        <fullName evidence="2">Uncharacterized protein</fullName>
    </submittedName>
</protein>
<dbReference type="PATRIC" id="fig|741277.3.peg.2753"/>
<keyword evidence="1" id="KW-0472">Membrane</keyword>
<gene>
    <name evidence="2" type="ORF">FJSC11DRAFT_3361</name>
</gene>
<dbReference type="EMBL" id="AGIZ01000010">
    <property type="protein sequence ID" value="EHC11127.1"/>
    <property type="molecule type" value="Genomic_DNA"/>
</dbReference>